<name>A0ABQ9XSE8_9EUKA</name>
<feature type="transmembrane region" description="Helical" evidence="2">
    <location>
        <begin position="6"/>
        <end position="25"/>
    </location>
</feature>
<reference evidence="3 4" key="1">
    <citation type="journal article" date="2022" name="bioRxiv">
        <title>Genomics of Preaxostyla Flagellates Illuminates Evolutionary Transitions and the Path Towards Mitochondrial Loss.</title>
        <authorList>
            <person name="Novak L.V.F."/>
            <person name="Treitli S.C."/>
            <person name="Pyrih J."/>
            <person name="Halakuc P."/>
            <person name="Pipaliya S.V."/>
            <person name="Vacek V."/>
            <person name="Brzon O."/>
            <person name="Soukal P."/>
            <person name="Eme L."/>
            <person name="Dacks J.B."/>
            <person name="Karnkowska A."/>
            <person name="Elias M."/>
            <person name="Hampl V."/>
        </authorList>
    </citation>
    <scope>NUCLEOTIDE SEQUENCE [LARGE SCALE GENOMIC DNA]</scope>
    <source>
        <strain evidence="3">NAU3</strain>
        <tissue evidence="3">Gut</tissue>
    </source>
</reference>
<organism evidence="3 4">
    <name type="scientific">Blattamonas nauphoetae</name>
    <dbReference type="NCBI Taxonomy" id="2049346"/>
    <lineage>
        <taxon>Eukaryota</taxon>
        <taxon>Metamonada</taxon>
        <taxon>Preaxostyla</taxon>
        <taxon>Oxymonadida</taxon>
        <taxon>Blattamonas</taxon>
    </lineage>
</organism>
<sequence>MNLEAVQYWVFFVISIINIGCIAYCCIKLQPLPKFKLAVVALVFFFMQTLEAILHLIPDWFPDLKTFFVWFSYLHYVEQPIYLNILLYVLYHKNQDKSFAIVRFVLPLCIVSSLLGFSRIISNENISCEPGSELFCGPTNDMVKEGYNVLWTLKLRKQGPLTPSSFTNNLLVHGPAILLGELPVIIASIVHLICGTIYLSFFTVNGKEFNLTFDPIMSTYAIVLVLLYLKKEKNPKETEQNGEESSSSVVTDTQSAEESPIRQRSVVRE</sequence>
<protein>
    <recommendedName>
        <fullName evidence="5">Transmembrane protein</fullName>
    </recommendedName>
</protein>
<dbReference type="Proteomes" id="UP001281761">
    <property type="component" value="Unassembled WGS sequence"/>
</dbReference>
<keyword evidence="2" id="KW-1133">Transmembrane helix</keyword>
<feature type="compositionally biased region" description="Polar residues" evidence="1">
    <location>
        <begin position="243"/>
        <end position="257"/>
    </location>
</feature>
<evidence type="ECO:0000256" key="2">
    <source>
        <dbReference type="SAM" id="Phobius"/>
    </source>
</evidence>
<evidence type="ECO:0008006" key="5">
    <source>
        <dbReference type="Google" id="ProtNLM"/>
    </source>
</evidence>
<keyword evidence="4" id="KW-1185">Reference proteome</keyword>
<evidence type="ECO:0000313" key="3">
    <source>
        <dbReference type="EMBL" id="KAK2953440.1"/>
    </source>
</evidence>
<dbReference type="EMBL" id="JARBJD010000091">
    <property type="protein sequence ID" value="KAK2953440.1"/>
    <property type="molecule type" value="Genomic_DNA"/>
</dbReference>
<gene>
    <name evidence="3" type="ORF">BLNAU_11574</name>
</gene>
<feature type="transmembrane region" description="Helical" evidence="2">
    <location>
        <begin position="37"/>
        <end position="57"/>
    </location>
</feature>
<keyword evidence="2" id="KW-0472">Membrane</keyword>
<evidence type="ECO:0000313" key="4">
    <source>
        <dbReference type="Proteomes" id="UP001281761"/>
    </source>
</evidence>
<keyword evidence="2" id="KW-0812">Transmembrane</keyword>
<proteinExistence type="predicted"/>
<feature type="transmembrane region" description="Helical" evidence="2">
    <location>
        <begin position="69"/>
        <end position="89"/>
    </location>
</feature>
<comment type="caution">
    <text evidence="3">The sequence shown here is derived from an EMBL/GenBank/DDBJ whole genome shotgun (WGS) entry which is preliminary data.</text>
</comment>
<accession>A0ABQ9XSE8</accession>
<feature type="transmembrane region" description="Helical" evidence="2">
    <location>
        <begin position="101"/>
        <end position="121"/>
    </location>
</feature>
<feature type="region of interest" description="Disordered" evidence="1">
    <location>
        <begin position="235"/>
        <end position="269"/>
    </location>
</feature>
<evidence type="ECO:0000256" key="1">
    <source>
        <dbReference type="SAM" id="MobiDB-lite"/>
    </source>
</evidence>
<feature type="transmembrane region" description="Helical" evidence="2">
    <location>
        <begin position="176"/>
        <end position="199"/>
    </location>
</feature>